<reference evidence="1" key="1">
    <citation type="submission" date="2020-05" db="EMBL/GenBank/DDBJ databases">
        <authorList>
            <person name="Chiriac C."/>
            <person name="Salcher M."/>
            <person name="Ghai R."/>
            <person name="Kavagutti S V."/>
        </authorList>
    </citation>
    <scope>NUCLEOTIDE SEQUENCE</scope>
</reference>
<protein>
    <submittedName>
        <fullName evidence="1">Unannotated protein</fullName>
    </submittedName>
</protein>
<proteinExistence type="predicted"/>
<sequence>MTQNSKLNHTLCFVCQSNEYVQISLNQNLVDASDFHDSKHKTIGYSYFLAVCKICGHSAVQTDNSCWMPTRKYDFIKYGEPIEHYPRVSLILRELNLDFEDISIHTFSYKDFQLANFLANELKISDINLNDHAGCSDDWLPVVSSDGTKKEPLPLEDFMTEIKKSEKSHQLILITRFFDHVANHDLLQKILDLSSPTRHFVFDLNDYERLFELESLEFIWNERRNLFRRSHLESMLQKHNLKYSIFSYESHEVAPTLTGVISEKLVMTPKSKAEEVTVLPAPNLVEKLTTLRQQWQGKLGMTHRLGIIGASHKGVSLVQFVLSDHVQYSLHDDKEALRGKTPPVNPPLGFHLVSGFDFSDYSHVAITTTLVIAAKIIPKLRASGYTGEILDFDCQKLD</sequence>
<accession>A0A6J6LDG2</accession>
<dbReference type="AlphaFoldDB" id="A0A6J6LDG2"/>
<name>A0A6J6LDG2_9ZZZZ</name>
<dbReference type="Gene3D" id="3.40.50.150">
    <property type="entry name" value="Vaccinia Virus protein VP39"/>
    <property type="match status" value="1"/>
</dbReference>
<dbReference type="EMBL" id="CAEZWU010000016">
    <property type="protein sequence ID" value="CAB4659716.1"/>
    <property type="molecule type" value="Genomic_DNA"/>
</dbReference>
<dbReference type="InterPro" id="IPR029063">
    <property type="entry name" value="SAM-dependent_MTases_sf"/>
</dbReference>
<gene>
    <name evidence="1" type="ORF">UFOPK2292_00179</name>
</gene>
<evidence type="ECO:0000313" key="1">
    <source>
        <dbReference type="EMBL" id="CAB4659716.1"/>
    </source>
</evidence>
<organism evidence="1">
    <name type="scientific">freshwater metagenome</name>
    <dbReference type="NCBI Taxonomy" id="449393"/>
    <lineage>
        <taxon>unclassified sequences</taxon>
        <taxon>metagenomes</taxon>
        <taxon>ecological metagenomes</taxon>
    </lineage>
</organism>